<evidence type="ECO:0000256" key="2">
    <source>
        <dbReference type="ARBA" id="ARBA00022490"/>
    </source>
</evidence>
<dbReference type="EMBL" id="QEAP01000039">
    <property type="protein sequence ID" value="TPX76691.1"/>
    <property type="molecule type" value="Genomic_DNA"/>
</dbReference>
<dbReference type="GO" id="GO:0005884">
    <property type="term" value="C:actin filament"/>
    <property type="evidence" value="ECO:0007669"/>
    <property type="project" value="TreeGrafter"/>
</dbReference>
<dbReference type="CDD" id="cd11282">
    <property type="entry name" value="ADF_coactosin_like"/>
    <property type="match status" value="1"/>
</dbReference>
<feature type="domain" description="ADF-H" evidence="6">
    <location>
        <begin position="1"/>
        <end position="144"/>
    </location>
</feature>
<keyword evidence="3" id="KW-0009">Actin-binding</keyword>
<dbReference type="GO" id="GO:0030864">
    <property type="term" value="C:cortical actin cytoskeleton"/>
    <property type="evidence" value="ECO:0007669"/>
    <property type="project" value="TreeGrafter"/>
</dbReference>
<evidence type="ECO:0000256" key="4">
    <source>
        <dbReference type="ARBA" id="ARBA00023212"/>
    </source>
</evidence>
<accession>A0A507FJT8</accession>
<sequence length="157" mass="17176">MATLSSDAKVAYEDVRNDSTPTNWYLPNPSATLHLLLLEYADDKSDNIILSGSGNGGLEEAKTKLDDNKPAFGFVRVVVGNDELSQRVKFLFFTWCGVGVKVMRKAKLSIHIANVKQVLQTFSVEVSATTLDDLAESEMVSLIKKSMGANYDGQGTR</sequence>
<comment type="similarity">
    <text evidence="5">Belongs to the actin-binding proteins ADF family. Coactosin subfamily.</text>
</comment>
<gene>
    <name evidence="7" type="ORF">CcCBS67573_g02026</name>
</gene>
<keyword evidence="8" id="KW-1185">Reference proteome</keyword>
<evidence type="ECO:0000256" key="5">
    <source>
        <dbReference type="ARBA" id="ARBA00038052"/>
    </source>
</evidence>
<dbReference type="Gene3D" id="3.40.20.10">
    <property type="entry name" value="Severin"/>
    <property type="match status" value="1"/>
</dbReference>
<dbReference type="Pfam" id="PF00241">
    <property type="entry name" value="Cofilin_ADF"/>
    <property type="match status" value="1"/>
</dbReference>
<dbReference type="STRING" id="246404.A0A507FJT8"/>
<dbReference type="SMART" id="SM00102">
    <property type="entry name" value="ADF"/>
    <property type="match status" value="1"/>
</dbReference>
<reference evidence="7 8" key="1">
    <citation type="journal article" date="2019" name="Sci. Rep.">
        <title>Comparative genomics of chytrid fungi reveal insights into the obligate biotrophic and pathogenic lifestyle of Synchytrium endobioticum.</title>
        <authorList>
            <person name="van de Vossenberg B.T.L.H."/>
            <person name="Warris S."/>
            <person name="Nguyen H.D.T."/>
            <person name="van Gent-Pelzer M.P.E."/>
            <person name="Joly D.L."/>
            <person name="van de Geest H.C."/>
            <person name="Bonants P.J.M."/>
            <person name="Smith D.S."/>
            <person name="Levesque C.A."/>
            <person name="van der Lee T.A.J."/>
        </authorList>
    </citation>
    <scope>NUCLEOTIDE SEQUENCE [LARGE SCALE GENOMIC DNA]</scope>
    <source>
        <strain evidence="7 8">CBS 675.73</strain>
    </source>
</reference>
<comment type="caution">
    <text evidence="7">The sequence shown here is derived from an EMBL/GenBank/DDBJ whole genome shotgun (WGS) entry which is preliminary data.</text>
</comment>
<evidence type="ECO:0000256" key="1">
    <source>
        <dbReference type="ARBA" id="ARBA00004245"/>
    </source>
</evidence>
<evidence type="ECO:0000256" key="3">
    <source>
        <dbReference type="ARBA" id="ARBA00023203"/>
    </source>
</evidence>
<dbReference type="OrthoDB" id="20822at2759"/>
<organism evidence="7 8">
    <name type="scientific">Chytriomyces confervae</name>
    <dbReference type="NCBI Taxonomy" id="246404"/>
    <lineage>
        <taxon>Eukaryota</taxon>
        <taxon>Fungi</taxon>
        <taxon>Fungi incertae sedis</taxon>
        <taxon>Chytridiomycota</taxon>
        <taxon>Chytridiomycota incertae sedis</taxon>
        <taxon>Chytridiomycetes</taxon>
        <taxon>Chytridiales</taxon>
        <taxon>Chytriomycetaceae</taxon>
        <taxon>Chytriomyces</taxon>
    </lineage>
</organism>
<evidence type="ECO:0000313" key="7">
    <source>
        <dbReference type="EMBL" id="TPX76691.1"/>
    </source>
</evidence>
<dbReference type="GO" id="GO:0030427">
    <property type="term" value="C:site of polarized growth"/>
    <property type="evidence" value="ECO:0007669"/>
    <property type="project" value="TreeGrafter"/>
</dbReference>
<dbReference type="SUPFAM" id="SSF55753">
    <property type="entry name" value="Actin depolymerizing proteins"/>
    <property type="match status" value="1"/>
</dbReference>
<evidence type="ECO:0000259" key="6">
    <source>
        <dbReference type="PROSITE" id="PS51263"/>
    </source>
</evidence>
<dbReference type="InterPro" id="IPR029006">
    <property type="entry name" value="ADF-H/Gelsolin-like_dom_sf"/>
</dbReference>
<dbReference type="PROSITE" id="PS51263">
    <property type="entry name" value="ADF_H"/>
    <property type="match status" value="1"/>
</dbReference>
<dbReference type="Proteomes" id="UP000320333">
    <property type="component" value="Unassembled WGS sequence"/>
</dbReference>
<dbReference type="PANTHER" id="PTHR10829">
    <property type="entry name" value="CORTACTIN AND DREBRIN"/>
    <property type="match status" value="1"/>
</dbReference>
<comment type="subcellular location">
    <subcellularLocation>
        <location evidence="1">Cytoplasm</location>
        <location evidence="1">Cytoskeleton</location>
    </subcellularLocation>
</comment>
<name>A0A507FJT8_9FUNG</name>
<dbReference type="FunFam" id="3.40.20.10:FF:000018">
    <property type="entry name" value="Coactosin-like 1"/>
    <property type="match status" value="1"/>
</dbReference>
<dbReference type="InterPro" id="IPR002108">
    <property type="entry name" value="ADF-H"/>
</dbReference>
<dbReference type="GO" id="GO:0030833">
    <property type="term" value="P:regulation of actin filament polymerization"/>
    <property type="evidence" value="ECO:0007669"/>
    <property type="project" value="TreeGrafter"/>
</dbReference>
<dbReference type="PANTHER" id="PTHR10829:SF56">
    <property type="entry name" value="ADF-H DOMAIN-CONTAINING PROTEIN"/>
    <property type="match status" value="1"/>
</dbReference>
<proteinExistence type="inferred from homology"/>
<protein>
    <recommendedName>
        <fullName evidence="6">ADF-H domain-containing protein</fullName>
    </recommendedName>
</protein>
<evidence type="ECO:0000313" key="8">
    <source>
        <dbReference type="Proteomes" id="UP000320333"/>
    </source>
</evidence>
<keyword evidence="4" id="KW-0206">Cytoskeleton</keyword>
<keyword evidence="2" id="KW-0963">Cytoplasm</keyword>
<dbReference type="GO" id="GO:0051015">
    <property type="term" value="F:actin filament binding"/>
    <property type="evidence" value="ECO:0007669"/>
    <property type="project" value="TreeGrafter"/>
</dbReference>
<dbReference type="AlphaFoldDB" id="A0A507FJT8"/>